<dbReference type="HAMAP" id="MF_00211">
    <property type="entry name" value="TrpD"/>
    <property type="match status" value="1"/>
</dbReference>
<feature type="binding site" evidence="9">
    <location>
        <position position="114"/>
    </location>
    <ligand>
        <name>anthranilate</name>
        <dbReference type="ChEBI" id="CHEBI:16567"/>
        <label>1</label>
    </ligand>
</feature>
<comment type="similarity">
    <text evidence="9">Belongs to the anthranilate phosphoribosyltransferase family.</text>
</comment>
<dbReference type="GO" id="GO:0005829">
    <property type="term" value="C:cytosol"/>
    <property type="evidence" value="ECO:0007669"/>
    <property type="project" value="TreeGrafter"/>
</dbReference>
<evidence type="ECO:0000256" key="4">
    <source>
        <dbReference type="ARBA" id="ARBA00022679"/>
    </source>
</evidence>
<dbReference type="GO" id="GO:0000287">
    <property type="term" value="F:magnesium ion binding"/>
    <property type="evidence" value="ECO:0007669"/>
    <property type="project" value="UniProtKB-UniRule"/>
</dbReference>
<dbReference type="Gene3D" id="3.40.1030.10">
    <property type="entry name" value="Nucleoside phosphorylase/phosphoribosyltransferase catalytic domain"/>
    <property type="match status" value="1"/>
</dbReference>
<dbReference type="EC" id="2.4.2.18" evidence="9"/>
<feature type="binding site" evidence="9">
    <location>
        <position position="95"/>
    </location>
    <ligand>
        <name>Mg(2+)</name>
        <dbReference type="ChEBI" id="CHEBI:18420"/>
        <label>1</label>
    </ligand>
</feature>
<feature type="binding site" evidence="9">
    <location>
        <position position="228"/>
    </location>
    <ligand>
        <name>Mg(2+)</name>
        <dbReference type="ChEBI" id="CHEBI:18420"/>
        <label>2</label>
    </ligand>
</feature>
<dbReference type="GO" id="GO:0004048">
    <property type="term" value="F:anthranilate phosphoribosyltransferase activity"/>
    <property type="evidence" value="ECO:0007669"/>
    <property type="project" value="UniProtKB-UniRule"/>
</dbReference>
<dbReference type="PANTHER" id="PTHR43285:SF2">
    <property type="entry name" value="ANTHRANILATE PHOSPHORIBOSYLTRANSFERASE"/>
    <property type="match status" value="1"/>
</dbReference>
<evidence type="ECO:0000259" key="10">
    <source>
        <dbReference type="Pfam" id="PF00591"/>
    </source>
</evidence>
<keyword evidence="4 9" id="KW-0808">Transferase</keyword>
<evidence type="ECO:0000256" key="7">
    <source>
        <dbReference type="ARBA" id="ARBA00052328"/>
    </source>
</evidence>
<feature type="binding site" evidence="9">
    <location>
        <begin position="111"/>
        <end position="119"/>
    </location>
    <ligand>
        <name>5-phospho-alpha-D-ribose 1-diphosphate</name>
        <dbReference type="ChEBI" id="CHEBI:58017"/>
    </ligand>
</feature>
<dbReference type="InterPro" id="IPR017459">
    <property type="entry name" value="Glycosyl_Trfase_fam3_N_dom"/>
</dbReference>
<feature type="binding site" evidence="9">
    <location>
        <position position="83"/>
    </location>
    <ligand>
        <name>anthranilate</name>
        <dbReference type="ChEBI" id="CHEBI:16567"/>
        <label>1</label>
    </ligand>
</feature>
<keyword evidence="2 9" id="KW-0028">Amino-acid biosynthesis</keyword>
<dbReference type="InterPro" id="IPR005940">
    <property type="entry name" value="Anthranilate_Pribosyl_Tfrase"/>
</dbReference>
<keyword evidence="9" id="KW-0479">Metal-binding</keyword>
<dbReference type="Pfam" id="PF02885">
    <property type="entry name" value="Glycos_trans_3N"/>
    <property type="match status" value="1"/>
</dbReference>
<feature type="binding site" evidence="9">
    <location>
        <position position="91"/>
    </location>
    <ligand>
        <name>5-phospho-alpha-D-ribose 1-diphosphate</name>
        <dbReference type="ChEBI" id="CHEBI:58017"/>
    </ligand>
</feature>
<dbReference type="NCBIfam" id="TIGR01245">
    <property type="entry name" value="trpD"/>
    <property type="match status" value="1"/>
</dbReference>
<dbReference type="Pfam" id="PF00591">
    <property type="entry name" value="Glycos_transf_3"/>
    <property type="match status" value="1"/>
</dbReference>
<evidence type="ECO:0000313" key="12">
    <source>
        <dbReference type="EMBL" id="GAF27123.1"/>
    </source>
</evidence>
<dbReference type="Proteomes" id="UP000063718">
    <property type="component" value="Unassembled WGS sequence"/>
</dbReference>
<feature type="binding site" evidence="9">
    <location>
        <position position="229"/>
    </location>
    <ligand>
        <name>Mg(2+)</name>
        <dbReference type="ChEBI" id="CHEBI:18420"/>
        <label>2</label>
    </ligand>
</feature>
<sequence length="342" mass="35128">MSLVLKAQISKVVAGQHLSEAEAAEAMDIIMAGEATPAQIAAFLTALRLKGETVDEITGFARSMRRRAIPLTTSHPVFVDTCGTGGDGRQTFNISTTAAFVVAGAGVAVAKHGNRSVSSRCGSADMLEALGIKVDLPPDAVARCLDEVGMAFLFAPVFHGAMKYAAGPRREIGIRTAFNLLGPLTNPAGAPCQLVGVYDPDLTETVAAVLGRLGSRRAYVVHGSDGLDEVTITGPSKITCLDKGAIRTYTFTPEDVGLPRANLADLAGGTATDNAAIARAVLSGTRGPARDVVLINAAFALLAAGAADTLQQALALAESSIDSGAAAAKLQAMVAWVESWAA</sequence>
<comment type="similarity">
    <text evidence="8">In the C-terminal section; belongs to the anthranilate phosphoribosyltransferase family.</text>
</comment>
<feature type="binding site" evidence="9">
    <location>
        <position position="83"/>
    </location>
    <ligand>
        <name>5-phospho-alpha-D-ribose 1-diphosphate</name>
        <dbReference type="ChEBI" id="CHEBI:58017"/>
    </ligand>
</feature>
<keyword evidence="5 9" id="KW-0822">Tryptophan biosynthesis</keyword>
<evidence type="ECO:0000256" key="1">
    <source>
        <dbReference type="ARBA" id="ARBA00004907"/>
    </source>
</evidence>
<reference evidence="12" key="1">
    <citation type="journal article" date="2014" name="Gene">
        <title>Genome-guided analysis of transformation efficiency and carbon dioxide assimilation by Moorella thermoacetica Y72.</title>
        <authorList>
            <person name="Tsukahara K."/>
            <person name="Kita A."/>
            <person name="Nakashimada Y."/>
            <person name="Hoshino T."/>
            <person name="Murakami K."/>
        </authorList>
    </citation>
    <scope>NUCLEOTIDE SEQUENCE [LARGE SCALE GENOMIC DNA]</scope>
    <source>
        <strain evidence="12">Y72</strain>
    </source>
</reference>
<feature type="binding site" evidence="9">
    <location>
        <position position="123"/>
    </location>
    <ligand>
        <name>5-phospho-alpha-D-ribose 1-diphosphate</name>
        <dbReference type="ChEBI" id="CHEBI:58017"/>
    </ligand>
</feature>
<keyword evidence="9" id="KW-0460">Magnesium</keyword>
<protein>
    <recommendedName>
        <fullName evidence="9">Anthranilate phosphoribosyltransferase</fullName>
        <ecNumber evidence="9">2.4.2.18</ecNumber>
    </recommendedName>
</protein>
<comment type="catalytic activity">
    <reaction evidence="7 9">
        <text>N-(5-phospho-beta-D-ribosyl)anthranilate + diphosphate = 5-phospho-alpha-D-ribose 1-diphosphate + anthranilate</text>
        <dbReference type="Rhea" id="RHEA:11768"/>
        <dbReference type="ChEBI" id="CHEBI:16567"/>
        <dbReference type="ChEBI" id="CHEBI:18277"/>
        <dbReference type="ChEBI" id="CHEBI:33019"/>
        <dbReference type="ChEBI" id="CHEBI:58017"/>
        <dbReference type="EC" id="2.4.2.18"/>
    </reaction>
</comment>
<dbReference type="FunFam" id="3.40.1030.10:FF:000002">
    <property type="entry name" value="Anthranilate phosphoribosyltransferase"/>
    <property type="match status" value="1"/>
</dbReference>
<dbReference type="InterPro" id="IPR000312">
    <property type="entry name" value="Glycosyl_Trfase_fam3"/>
</dbReference>
<gene>
    <name evidence="9" type="primary">trpD</name>
    <name evidence="12" type="ORF">MTY_2464</name>
</gene>
<comment type="pathway">
    <text evidence="1 9">Amino-acid biosynthesis; L-tryptophan biosynthesis; L-tryptophan from chorismate: step 2/5.</text>
</comment>
<evidence type="ECO:0000256" key="9">
    <source>
        <dbReference type="HAMAP-Rule" id="MF_00211"/>
    </source>
</evidence>
<comment type="function">
    <text evidence="9">Catalyzes the transfer of the phosphoribosyl group of 5-phosphorylribose-1-pyrophosphate (PRPP) to anthranilate to yield N-(5'-phosphoribosyl)-anthranilate (PRA).</text>
</comment>
<dbReference type="EMBL" id="DF238840">
    <property type="protein sequence ID" value="GAF27123.1"/>
    <property type="molecule type" value="Genomic_DNA"/>
</dbReference>
<comment type="caution">
    <text evidence="9">Lacks conserved residue(s) required for the propagation of feature annotation.</text>
</comment>
<evidence type="ECO:0000256" key="2">
    <source>
        <dbReference type="ARBA" id="ARBA00022605"/>
    </source>
</evidence>
<keyword evidence="3 9" id="KW-0328">Glycosyltransferase</keyword>
<dbReference type="PANTHER" id="PTHR43285">
    <property type="entry name" value="ANTHRANILATE PHOSPHORIBOSYLTRANSFERASE"/>
    <property type="match status" value="1"/>
</dbReference>
<dbReference type="Gene3D" id="1.20.970.10">
    <property type="entry name" value="Transferase, Pyrimidine Nucleoside Phosphorylase, Chain C"/>
    <property type="match status" value="1"/>
</dbReference>
<dbReference type="InterPro" id="IPR035902">
    <property type="entry name" value="Nuc_phospho_transferase"/>
</dbReference>
<dbReference type="InterPro" id="IPR036320">
    <property type="entry name" value="Glycosyl_Trfase_fam3_N_dom_sf"/>
</dbReference>
<feature type="domain" description="Glycosyl transferase family 3 N-terminal" evidence="11">
    <location>
        <begin position="9"/>
        <end position="68"/>
    </location>
</feature>
<proteinExistence type="inferred from homology"/>
<accession>A0A0S6UH51</accession>
<comment type="subunit">
    <text evidence="9">Homodimer.</text>
</comment>
<evidence type="ECO:0000256" key="8">
    <source>
        <dbReference type="ARBA" id="ARBA00061188"/>
    </source>
</evidence>
<dbReference type="UniPathway" id="UPA00035">
    <property type="reaction ID" value="UER00041"/>
</dbReference>
<evidence type="ECO:0000256" key="6">
    <source>
        <dbReference type="ARBA" id="ARBA00023141"/>
    </source>
</evidence>
<evidence type="ECO:0000259" key="11">
    <source>
        <dbReference type="Pfam" id="PF02885"/>
    </source>
</evidence>
<keyword evidence="6 9" id="KW-0057">Aromatic amino acid biosynthesis</keyword>
<dbReference type="SUPFAM" id="SSF52418">
    <property type="entry name" value="Nucleoside phosphorylase/phosphoribosyltransferase catalytic domain"/>
    <property type="match status" value="1"/>
</dbReference>
<evidence type="ECO:0000256" key="5">
    <source>
        <dbReference type="ARBA" id="ARBA00022822"/>
    </source>
</evidence>
<dbReference type="GO" id="GO:0000162">
    <property type="term" value="P:L-tryptophan biosynthetic process"/>
    <property type="evidence" value="ECO:0007669"/>
    <property type="project" value="UniProtKB-UniRule"/>
</dbReference>
<evidence type="ECO:0000256" key="3">
    <source>
        <dbReference type="ARBA" id="ARBA00022676"/>
    </source>
</evidence>
<comment type="cofactor">
    <cofactor evidence="9">
        <name>Mg(2+)</name>
        <dbReference type="ChEBI" id="CHEBI:18420"/>
    </cofactor>
    <text evidence="9">Binds 2 magnesium ions per monomer.</text>
</comment>
<dbReference type="AlphaFoldDB" id="A0A0S6UH51"/>
<feature type="binding site" evidence="9">
    <location>
        <begin position="86"/>
        <end position="87"/>
    </location>
    <ligand>
        <name>5-phospho-alpha-D-ribose 1-diphosphate</name>
        <dbReference type="ChEBI" id="CHEBI:58017"/>
    </ligand>
</feature>
<organism evidence="12">
    <name type="scientific">Moorella thermoacetica Y72</name>
    <dbReference type="NCBI Taxonomy" id="1325331"/>
    <lineage>
        <taxon>Bacteria</taxon>
        <taxon>Bacillati</taxon>
        <taxon>Bacillota</taxon>
        <taxon>Clostridia</taxon>
        <taxon>Neomoorellales</taxon>
        <taxon>Neomoorellaceae</taxon>
        <taxon>Neomoorella</taxon>
    </lineage>
</organism>
<feature type="binding site" evidence="9">
    <location>
        <position position="169"/>
    </location>
    <ligand>
        <name>anthranilate</name>
        <dbReference type="ChEBI" id="CHEBI:16567"/>
        <label>2</label>
    </ligand>
</feature>
<feature type="domain" description="Glycosyl transferase family 3" evidence="10">
    <location>
        <begin position="77"/>
        <end position="326"/>
    </location>
</feature>
<feature type="binding site" evidence="9">
    <location>
        <begin position="93"/>
        <end position="96"/>
    </location>
    <ligand>
        <name>5-phospho-alpha-D-ribose 1-diphosphate</name>
        <dbReference type="ChEBI" id="CHEBI:58017"/>
    </ligand>
</feature>
<dbReference type="SUPFAM" id="SSF47648">
    <property type="entry name" value="Nucleoside phosphorylase/phosphoribosyltransferase N-terminal domain"/>
    <property type="match status" value="1"/>
</dbReference>
<feature type="binding site" evidence="9">
    <location>
        <position position="229"/>
    </location>
    <ligand>
        <name>Mg(2+)</name>
        <dbReference type="ChEBI" id="CHEBI:18420"/>
        <label>1</label>
    </ligand>
</feature>
<name>A0A0S6UH51_NEOTH</name>